<reference evidence="9" key="1">
    <citation type="submission" date="2021-02" db="EMBL/GenBank/DDBJ databases">
        <title>First Annotated Genome of the Yellow-green Alga Tribonema minus.</title>
        <authorList>
            <person name="Mahan K.M."/>
        </authorList>
    </citation>
    <scope>NUCLEOTIDE SEQUENCE</scope>
    <source>
        <strain evidence="9">UTEX B ZZ1240</strain>
    </source>
</reference>
<keyword evidence="5" id="KW-0539">Nucleus</keyword>
<feature type="domain" description="RRM" evidence="8">
    <location>
        <begin position="68"/>
        <end position="146"/>
    </location>
</feature>
<dbReference type="AlphaFoldDB" id="A0A836CN09"/>
<dbReference type="GO" id="GO:0005634">
    <property type="term" value="C:nucleus"/>
    <property type="evidence" value="ECO:0007669"/>
    <property type="project" value="UniProtKB-SubCell"/>
</dbReference>
<keyword evidence="3" id="KW-0963">Cytoplasm</keyword>
<evidence type="ECO:0000256" key="6">
    <source>
        <dbReference type="PROSITE-ProRule" id="PRU00176"/>
    </source>
</evidence>
<dbReference type="PRINTS" id="PR01738">
    <property type="entry name" value="RNABINDINGM8"/>
</dbReference>
<accession>A0A836CN09</accession>
<dbReference type="PANTHER" id="PTHR45894">
    <property type="entry name" value="RNA-BINDING PROTEIN 8A"/>
    <property type="match status" value="1"/>
</dbReference>
<feature type="region of interest" description="Disordered" evidence="7">
    <location>
        <begin position="147"/>
        <end position="181"/>
    </location>
</feature>
<evidence type="ECO:0000313" key="9">
    <source>
        <dbReference type="EMBL" id="KAG5192417.1"/>
    </source>
</evidence>
<dbReference type="Proteomes" id="UP000664859">
    <property type="component" value="Unassembled WGS sequence"/>
</dbReference>
<evidence type="ECO:0000313" key="10">
    <source>
        <dbReference type="Proteomes" id="UP000664859"/>
    </source>
</evidence>
<comment type="caution">
    <text evidence="9">The sequence shown here is derived from an EMBL/GenBank/DDBJ whole genome shotgun (WGS) entry which is preliminary data.</text>
</comment>
<evidence type="ECO:0000256" key="3">
    <source>
        <dbReference type="ARBA" id="ARBA00022490"/>
    </source>
</evidence>
<dbReference type="GO" id="GO:0006396">
    <property type="term" value="P:RNA processing"/>
    <property type="evidence" value="ECO:0007669"/>
    <property type="project" value="InterPro"/>
</dbReference>
<name>A0A836CN09_9STRA</name>
<organism evidence="9 10">
    <name type="scientific">Tribonema minus</name>
    <dbReference type="NCBI Taxonomy" id="303371"/>
    <lineage>
        <taxon>Eukaryota</taxon>
        <taxon>Sar</taxon>
        <taxon>Stramenopiles</taxon>
        <taxon>Ochrophyta</taxon>
        <taxon>PX clade</taxon>
        <taxon>Xanthophyceae</taxon>
        <taxon>Tribonematales</taxon>
        <taxon>Tribonemataceae</taxon>
        <taxon>Tribonema</taxon>
    </lineage>
</organism>
<evidence type="ECO:0000256" key="7">
    <source>
        <dbReference type="SAM" id="MobiDB-lite"/>
    </source>
</evidence>
<dbReference type="OrthoDB" id="15688at2759"/>
<dbReference type="CDD" id="cd12324">
    <property type="entry name" value="RRM_RBM8"/>
    <property type="match status" value="1"/>
</dbReference>
<comment type="subcellular location">
    <subcellularLocation>
        <location evidence="2">Cytoplasm</location>
    </subcellularLocation>
    <subcellularLocation>
        <location evidence="1">Nucleus</location>
    </subcellularLocation>
</comment>
<evidence type="ECO:0000256" key="5">
    <source>
        <dbReference type="ARBA" id="ARBA00023242"/>
    </source>
</evidence>
<evidence type="ECO:0000256" key="4">
    <source>
        <dbReference type="ARBA" id="ARBA00022884"/>
    </source>
</evidence>
<dbReference type="SMART" id="SM00360">
    <property type="entry name" value="RRM"/>
    <property type="match status" value="1"/>
</dbReference>
<dbReference type="Gene3D" id="3.30.70.330">
    <property type="match status" value="1"/>
</dbReference>
<keyword evidence="10" id="KW-1185">Reference proteome</keyword>
<evidence type="ECO:0000259" key="8">
    <source>
        <dbReference type="PROSITE" id="PS50102"/>
    </source>
</evidence>
<proteinExistence type="predicted"/>
<gene>
    <name evidence="9" type="ORF">JKP88DRAFT_204303</name>
</gene>
<protein>
    <submittedName>
        <fullName evidence="9">Putative polyadenylate-binding protein</fullName>
    </submittedName>
</protein>
<dbReference type="GO" id="GO:0003729">
    <property type="term" value="F:mRNA binding"/>
    <property type="evidence" value="ECO:0007669"/>
    <property type="project" value="InterPro"/>
</dbReference>
<dbReference type="GO" id="GO:0005737">
    <property type="term" value="C:cytoplasm"/>
    <property type="evidence" value="ECO:0007669"/>
    <property type="project" value="UniProtKB-SubCell"/>
</dbReference>
<dbReference type="InterPro" id="IPR008111">
    <property type="entry name" value="RNA-bd_8"/>
</dbReference>
<feature type="region of interest" description="Disordered" evidence="7">
    <location>
        <begin position="1"/>
        <end position="43"/>
    </location>
</feature>
<dbReference type="InterPro" id="IPR035979">
    <property type="entry name" value="RBD_domain_sf"/>
</dbReference>
<feature type="compositionally biased region" description="Acidic residues" evidence="7">
    <location>
        <begin position="1"/>
        <end position="13"/>
    </location>
</feature>
<keyword evidence="4 6" id="KW-0694">RNA-binding</keyword>
<evidence type="ECO:0000256" key="2">
    <source>
        <dbReference type="ARBA" id="ARBA00004496"/>
    </source>
</evidence>
<feature type="compositionally biased region" description="Gly residues" evidence="7">
    <location>
        <begin position="157"/>
        <end position="173"/>
    </location>
</feature>
<dbReference type="InterPro" id="IPR012677">
    <property type="entry name" value="Nucleotide-bd_a/b_plait_sf"/>
</dbReference>
<dbReference type="PROSITE" id="PS50102">
    <property type="entry name" value="RRM"/>
    <property type="match status" value="1"/>
</dbReference>
<evidence type="ECO:0000256" key="1">
    <source>
        <dbReference type="ARBA" id="ARBA00004123"/>
    </source>
</evidence>
<dbReference type="InterPro" id="IPR033744">
    <property type="entry name" value="RRM_RBM8"/>
</dbReference>
<dbReference type="InterPro" id="IPR000504">
    <property type="entry name" value="RRM_dom"/>
</dbReference>
<sequence>MADQLDFEPDDMSDGGGAAAAAPAPKIASKIQRGRGHLGTDDRAARGGVYDRVQSEGKGAGAKSVEGWVIFVTGVHEEAGEDQVIDAFADFGDVKGFQMNLDRRNGFVKGYAAIEYAEETEASDAIAQMDGQELLGQTISVDWAFVSPSEGKRRHGGGGGGGSGGGGGGGGSRGRFNRQRR</sequence>
<dbReference type="Pfam" id="PF00076">
    <property type="entry name" value="RRM_1"/>
    <property type="match status" value="1"/>
</dbReference>
<dbReference type="SUPFAM" id="SSF54928">
    <property type="entry name" value="RNA-binding domain, RBD"/>
    <property type="match status" value="1"/>
</dbReference>
<dbReference type="EMBL" id="JAFCMP010000006">
    <property type="protein sequence ID" value="KAG5192417.1"/>
    <property type="molecule type" value="Genomic_DNA"/>
</dbReference>